<dbReference type="Pfam" id="PF00005">
    <property type="entry name" value="ABC_tran"/>
    <property type="match status" value="1"/>
</dbReference>
<feature type="domain" description="ABC transporter" evidence="4">
    <location>
        <begin position="5"/>
        <end position="238"/>
    </location>
</feature>
<evidence type="ECO:0000313" key="6">
    <source>
        <dbReference type="Proteomes" id="UP000177331"/>
    </source>
</evidence>
<dbReference type="PROSITE" id="PS00211">
    <property type="entry name" value="ABC_TRANSPORTER_1"/>
    <property type="match status" value="1"/>
</dbReference>
<dbReference type="EMBL" id="MGFD01000020">
    <property type="protein sequence ID" value="OGL98704.1"/>
    <property type="molecule type" value="Genomic_DNA"/>
</dbReference>
<dbReference type="GO" id="GO:0005886">
    <property type="term" value="C:plasma membrane"/>
    <property type="evidence" value="ECO:0007669"/>
    <property type="project" value="TreeGrafter"/>
</dbReference>
<evidence type="ECO:0000256" key="2">
    <source>
        <dbReference type="ARBA" id="ARBA00022741"/>
    </source>
</evidence>
<evidence type="ECO:0000256" key="1">
    <source>
        <dbReference type="ARBA" id="ARBA00022448"/>
    </source>
</evidence>
<dbReference type="InterPro" id="IPR017911">
    <property type="entry name" value="MacB-like_ATP-bd"/>
</dbReference>
<dbReference type="CDD" id="cd03255">
    <property type="entry name" value="ABC_MJ0796_LolCDE_FtsE"/>
    <property type="match status" value="1"/>
</dbReference>
<dbReference type="GO" id="GO:0005524">
    <property type="term" value="F:ATP binding"/>
    <property type="evidence" value="ECO:0007669"/>
    <property type="project" value="UniProtKB-KW"/>
</dbReference>
<reference evidence="5 6" key="1">
    <citation type="journal article" date="2016" name="Nat. Commun.">
        <title>Thousands of microbial genomes shed light on interconnected biogeochemical processes in an aquifer system.</title>
        <authorList>
            <person name="Anantharaman K."/>
            <person name="Brown C.T."/>
            <person name="Hug L.A."/>
            <person name="Sharon I."/>
            <person name="Castelle C.J."/>
            <person name="Probst A.J."/>
            <person name="Thomas B.C."/>
            <person name="Singh A."/>
            <person name="Wilkins M.J."/>
            <person name="Karaoz U."/>
            <person name="Brodie E.L."/>
            <person name="Williams K.H."/>
            <person name="Hubbard S.S."/>
            <person name="Banfield J.F."/>
        </authorList>
    </citation>
    <scope>NUCLEOTIDE SEQUENCE [LARGE SCALE GENOMIC DNA]</scope>
</reference>
<comment type="caution">
    <text evidence="5">The sequence shown here is derived from an EMBL/GenBank/DDBJ whole genome shotgun (WGS) entry which is preliminary data.</text>
</comment>
<keyword evidence="3 5" id="KW-0067">ATP-binding</keyword>
<dbReference type="InterPro" id="IPR003439">
    <property type="entry name" value="ABC_transporter-like_ATP-bd"/>
</dbReference>
<evidence type="ECO:0000259" key="4">
    <source>
        <dbReference type="PROSITE" id="PS50893"/>
    </source>
</evidence>
<dbReference type="Proteomes" id="UP000177331">
    <property type="component" value="Unassembled WGS sequence"/>
</dbReference>
<dbReference type="InterPro" id="IPR015854">
    <property type="entry name" value="ABC_transpr_LolD-like"/>
</dbReference>
<dbReference type="STRING" id="1802421.A2318_00285"/>
<organism evidence="5 6">
    <name type="scientific">Candidatus Uhrbacteria bacterium RIFOXYB2_FULL_45_11</name>
    <dbReference type="NCBI Taxonomy" id="1802421"/>
    <lineage>
        <taxon>Bacteria</taxon>
        <taxon>Candidatus Uhriibacteriota</taxon>
    </lineage>
</organism>
<evidence type="ECO:0000256" key="3">
    <source>
        <dbReference type="ARBA" id="ARBA00022840"/>
    </source>
</evidence>
<evidence type="ECO:0000313" key="5">
    <source>
        <dbReference type="EMBL" id="OGL98704.1"/>
    </source>
</evidence>
<sequence>MRPLIEIKGMTKEYVNGDVVTNVLHGIDLTIFPGDFVAIMGPSGSGKSTLMHLLSFLDTPTSGTYLFQGEDVSGLSQDVLAKMRNERVGFVFQSFYLLPRTSVRENVMLPLFYAKEGVNEQSVDHAIESVGLMHRKQNLSNQLSGGEKQRVAIARAIVNDPDIIFADEPTGNLDSKSGNQVLSILQSLNEAGRTIVMVTHEQDTADHAKRIVRIRDGNIESDKPVAVRRYATDGELKK</sequence>
<name>A0A1F7W9E6_9BACT</name>
<dbReference type="SMART" id="SM00382">
    <property type="entry name" value="AAA"/>
    <property type="match status" value="1"/>
</dbReference>
<dbReference type="Gene3D" id="3.40.50.300">
    <property type="entry name" value="P-loop containing nucleotide triphosphate hydrolases"/>
    <property type="match status" value="1"/>
</dbReference>
<dbReference type="InterPro" id="IPR027417">
    <property type="entry name" value="P-loop_NTPase"/>
</dbReference>
<dbReference type="FunFam" id="3.40.50.300:FF:000032">
    <property type="entry name" value="Export ABC transporter ATP-binding protein"/>
    <property type="match status" value="1"/>
</dbReference>
<dbReference type="PROSITE" id="PS50893">
    <property type="entry name" value="ABC_TRANSPORTER_2"/>
    <property type="match status" value="1"/>
</dbReference>
<keyword evidence="2" id="KW-0547">Nucleotide-binding</keyword>
<dbReference type="PANTHER" id="PTHR24220:SF86">
    <property type="entry name" value="ABC TRANSPORTER ABCH.1"/>
    <property type="match status" value="1"/>
</dbReference>
<dbReference type="InterPro" id="IPR003593">
    <property type="entry name" value="AAA+_ATPase"/>
</dbReference>
<keyword evidence="1" id="KW-0813">Transport</keyword>
<accession>A0A1F7W9E6</accession>
<dbReference type="SUPFAM" id="SSF52540">
    <property type="entry name" value="P-loop containing nucleoside triphosphate hydrolases"/>
    <property type="match status" value="1"/>
</dbReference>
<dbReference type="AlphaFoldDB" id="A0A1F7W9E6"/>
<dbReference type="GO" id="GO:0016887">
    <property type="term" value="F:ATP hydrolysis activity"/>
    <property type="evidence" value="ECO:0007669"/>
    <property type="project" value="InterPro"/>
</dbReference>
<dbReference type="GO" id="GO:0022857">
    <property type="term" value="F:transmembrane transporter activity"/>
    <property type="evidence" value="ECO:0007669"/>
    <property type="project" value="TreeGrafter"/>
</dbReference>
<dbReference type="PANTHER" id="PTHR24220">
    <property type="entry name" value="IMPORT ATP-BINDING PROTEIN"/>
    <property type="match status" value="1"/>
</dbReference>
<protein>
    <submittedName>
        <fullName evidence="5">Macrolide ABC transporter ATP-binding protein</fullName>
    </submittedName>
</protein>
<dbReference type="InterPro" id="IPR017871">
    <property type="entry name" value="ABC_transporter-like_CS"/>
</dbReference>
<dbReference type="GO" id="GO:0098796">
    <property type="term" value="C:membrane protein complex"/>
    <property type="evidence" value="ECO:0007669"/>
    <property type="project" value="UniProtKB-ARBA"/>
</dbReference>
<proteinExistence type="predicted"/>
<gene>
    <name evidence="5" type="ORF">A2318_00285</name>
</gene>